<accession>A0AAV2TEM7</accession>
<feature type="compositionally biased region" description="Polar residues" evidence="3">
    <location>
        <begin position="598"/>
        <end position="610"/>
    </location>
</feature>
<feature type="region of interest" description="Disordered" evidence="3">
    <location>
        <begin position="598"/>
        <end position="621"/>
    </location>
</feature>
<keyword evidence="2" id="KW-0479">Metal-binding</keyword>
<dbReference type="InterPro" id="IPR000679">
    <property type="entry name" value="Znf_GATA"/>
</dbReference>
<dbReference type="GO" id="GO:0008270">
    <property type="term" value="F:zinc ion binding"/>
    <property type="evidence" value="ECO:0007669"/>
    <property type="project" value="UniProtKB-KW"/>
</dbReference>
<feature type="compositionally biased region" description="Polar residues" evidence="3">
    <location>
        <begin position="116"/>
        <end position="130"/>
    </location>
</feature>
<dbReference type="InterPro" id="IPR013088">
    <property type="entry name" value="Znf_NHR/GATA"/>
</dbReference>
<keyword evidence="2" id="KW-0863">Zinc-finger</keyword>
<keyword evidence="1" id="KW-0539">Nucleus</keyword>
<evidence type="ECO:0000313" key="6">
    <source>
        <dbReference type="Proteomes" id="UP001497525"/>
    </source>
</evidence>
<dbReference type="GO" id="GO:0006355">
    <property type="term" value="P:regulation of DNA-templated transcription"/>
    <property type="evidence" value="ECO:0007669"/>
    <property type="project" value="InterPro"/>
</dbReference>
<evidence type="ECO:0000313" key="5">
    <source>
        <dbReference type="EMBL" id="CAL5135897.1"/>
    </source>
</evidence>
<dbReference type="AlphaFoldDB" id="A0AAV2TEM7"/>
<feature type="compositionally biased region" description="Acidic residues" evidence="3">
    <location>
        <begin position="197"/>
        <end position="207"/>
    </location>
</feature>
<evidence type="ECO:0000256" key="1">
    <source>
        <dbReference type="ARBA" id="ARBA00023242"/>
    </source>
</evidence>
<name>A0AAV2TEM7_CALDB</name>
<feature type="region of interest" description="Disordered" evidence="3">
    <location>
        <begin position="164"/>
        <end position="240"/>
    </location>
</feature>
<evidence type="ECO:0000259" key="4">
    <source>
        <dbReference type="PROSITE" id="PS50114"/>
    </source>
</evidence>
<organism evidence="5 6">
    <name type="scientific">Calicophoron daubneyi</name>
    <name type="common">Rumen fluke</name>
    <name type="synonym">Paramphistomum daubneyi</name>
    <dbReference type="NCBI Taxonomy" id="300641"/>
    <lineage>
        <taxon>Eukaryota</taxon>
        <taxon>Metazoa</taxon>
        <taxon>Spiralia</taxon>
        <taxon>Lophotrochozoa</taxon>
        <taxon>Platyhelminthes</taxon>
        <taxon>Trematoda</taxon>
        <taxon>Digenea</taxon>
        <taxon>Plagiorchiida</taxon>
        <taxon>Pronocephalata</taxon>
        <taxon>Paramphistomoidea</taxon>
        <taxon>Paramphistomidae</taxon>
        <taxon>Calicophoron</taxon>
    </lineage>
</organism>
<dbReference type="GO" id="GO:0043565">
    <property type="term" value="F:sequence-specific DNA binding"/>
    <property type="evidence" value="ECO:0007669"/>
    <property type="project" value="InterPro"/>
</dbReference>
<dbReference type="PROSITE" id="PS50114">
    <property type="entry name" value="GATA_ZN_FINGER_2"/>
    <property type="match status" value="1"/>
</dbReference>
<feature type="compositionally biased region" description="Polar residues" evidence="3">
    <location>
        <begin position="137"/>
        <end position="150"/>
    </location>
</feature>
<feature type="compositionally biased region" description="Basic residues" evidence="3">
    <location>
        <begin position="669"/>
        <end position="678"/>
    </location>
</feature>
<feature type="domain" description="GATA-type" evidence="4">
    <location>
        <begin position="538"/>
        <end position="580"/>
    </location>
</feature>
<gene>
    <name evidence="5" type="ORF">CDAUBV1_LOCUS10004</name>
</gene>
<feature type="region of interest" description="Disordered" evidence="3">
    <location>
        <begin position="651"/>
        <end position="678"/>
    </location>
</feature>
<feature type="region of interest" description="Disordered" evidence="3">
    <location>
        <begin position="116"/>
        <end position="152"/>
    </location>
</feature>
<reference evidence="5" key="1">
    <citation type="submission" date="2024-06" db="EMBL/GenBank/DDBJ databases">
        <authorList>
            <person name="Liu X."/>
            <person name="Lenzi L."/>
            <person name="Haldenby T S."/>
            <person name="Uol C."/>
        </authorList>
    </citation>
    <scope>NUCLEOTIDE SEQUENCE</scope>
</reference>
<feature type="region of interest" description="Disordered" evidence="3">
    <location>
        <begin position="447"/>
        <end position="490"/>
    </location>
</feature>
<dbReference type="EMBL" id="CAXLJL010000268">
    <property type="protein sequence ID" value="CAL5135897.1"/>
    <property type="molecule type" value="Genomic_DNA"/>
</dbReference>
<comment type="caution">
    <text evidence="5">The sequence shown here is derived from an EMBL/GenBank/DDBJ whole genome shotgun (WGS) entry which is preliminary data.</text>
</comment>
<evidence type="ECO:0000256" key="2">
    <source>
        <dbReference type="PROSITE-ProRule" id="PRU00094"/>
    </source>
</evidence>
<dbReference type="Proteomes" id="UP001497525">
    <property type="component" value="Unassembled WGS sequence"/>
</dbReference>
<protein>
    <recommendedName>
        <fullName evidence="4">GATA-type domain-containing protein</fullName>
    </recommendedName>
</protein>
<sequence length="1008" mass="110810">MLTMSCETQSRVASSGLLEYSETSRVNDSPVAPLQQLQAYSEQYLRQTEDHDKMISHNQLHRISQIPSATPGMDPTVGKFASGVSPDGSVGTFREFMCKRNLWSCPNEDPYFSNSGQIHQTSCDENSSATKLEAKSPTATTKQENVNQDTPVDEFNKEDVEFHSLAEDQLRARTTTSSSSISEELDNMLKSPGGQQEETDSEVDSENEVPIHPTYTPFKAALSDSSKVQLPRPPETGTKDLGNTADSLFQHENAEGGVWQASDEWSSSSYDRSWLQWNCYPGMRSMASDRAYIGCSGSVPVTYSAAAAMAAAYAYASHCNPIASVRRQLPDFAKVENRMEYSHCESQANEELSQMPSSSDCIDNFGNCPPKNTDVPNFHWRGDGWNTSWINSQAAEKFKLSVQCTQMSETAPTERDSSEFSLKGSDPFPFSFQCENQRDDKMQLFQKNSSEQLPPSRNSVEISEFGRDNHAPNDPAKLEENGCGGEQDSSVSSCHSLNNIQNWTKTDEHCGDTEVNMLADVINTVPSMPDPTHKASVGQVAQECVRCGQPVTSVWQPDGTGHYLCGDCVDPARLQRIHPPKPHPFQFEHSFPSPLALPTSSTGVEYSTPSKMPKSGISSPVGKVTNTATGTATFGGLNCRPLRSSLMKGFANRRPRTRPSSMRKDAIQTRKRKSKKRRDYSLAIAAAAAAGISPSAPSNPSPLTLPVQYPITSINATNLPPHMIPSVFRQRILGNSAVGNSLFSTTAPFQSFKRGRACFPFMSPEFRPDLGVEMSMWEKFQSLSGTHLNFGEAMRSPHLREEMVGYTADLTSGLFPQQCQQVSPNQCNQPTHLSEGRMSTSCIPLSFGNNTWESPAPLLTARNFYESSRTIIPPYSFPAVSHCGVLSPNSGPYNSELLNSGSGSRPVGDDGIQLPFSCFSRPGLENRRHESECQDVFGSDCDPHTKRSHSSSQQIVHPEENSLYSRIANEHYPPAILPTPSTIAPDSYPATYLERSLFGMVRNSDVTS</sequence>
<proteinExistence type="predicted"/>
<dbReference type="Gene3D" id="3.30.50.10">
    <property type="entry name" value="Erythroid Transcription Factor GATA-1, subunit A"/>
    <property type="match status" value="1"/>
</dbReference>
<feature type="compositionally biased region" description="Basic and acidic residues" evidence="3">
    <location>
        <begin position="464"/>
        <end position="480"/>
    </location>
</feature>
<feature type="compositionally biased region" description="Polar residues" evidence="3">
    <location>
        <begin position="447"/>
        <end position="461"/>
    </location>
</feature>
<evidence type="ECO:0000256" key="3">
    <source>
        <dbReference type="SAM" id="MobiDB-lite"/>
    </source>
</evidence>
<keyword evidence="2" id="KW-0862">Zinc</keyword>